<feature type="transmembrane region" description="Helical" evidence="1">
    <location>
        <begin position="60"/>
        <end position="80"/>
    </location>
</feature>
<dbReference type="AlphaFoldDB" id="A0ABD4ZXG5"/>
<keyword evidence="1" id="KW-0812">Transmembrane</keyword>
<comment type="caution">
    <text evidence="2">The sequence shown here is derived from an EMBL/GenBank/DDBJ whole genome shotgun (WGS) entry which is preliminary data.</text>
</comment>
<evidence type="ECO:0000313" key="2">
    <source>
        <dbReference type="EMBL" id="MDL4937377.1"/>
    </source>
</evidence>
<protein>
    <recommendedName>
        <fullName evidence="4">DUF4231 domain-containing protein</fullName>
    </recommendedName>
</protein>
<proteinExistence type="predicted"/>
<evidence type="ECO:0008006" key="4">
    <source>
        <dbReference type="Google" id="ProtNLM"/>
    </source>
</evidence>
<keyword evidence="1" id="KW-0472">Membrane</keyword>
<accession>A0ABD4ZXG5</accession>
<keyword evidence="1" id="KW-1133">Transmembrane helix</keyword>
<dbReference type="EMBL" id="JASUBT010000017">
    <property type="protein sequence ID" value="MDL4937377.1"/>
    <property type="molecule type" value="Genomic_DNA"/>
</dbReference>
<dbReference type="RefSeq" id="WP_103301247.1">
    <property type="nucleotide sequence ID" value="NZ_CAJSZC010000007.1"/>
</dbReference>
<name>A0ABD4ZXG5_ENTGA</name>
<dbReference type="Proteomes" id="UP001241571">
    <property type="component" value="Unassembled WGS sequence"/>
</dbReference>
<feature type="transmembrane region" description="Helical" evidence="1">
    <location>
        <begin position="100"/>
        <end position="125"/>
    </location>
</feature>
<evidence type="ECO:0000313" key="3">
    <source>
        <dbReference type="Proteomes" id="UP001241571"/>
    </source>
</evidence>
<evidence type="ECO:0000256" key="1">
    <source>
        <dbReference type="SAM" id="Phobius"/>
    </source>
</evidence>
<gene>
    <name evidence="2" type="ORF">QRX88_16870</name>
</gene>
<organism evidence="2 3">
    <name type="scientific">Enterococcus gallinarum</name>
    <dbReference type="NCBI Taxonomy" id="1353"/>
    <lineage>
        <taxon>Bacteria</taxon>
        <taxon>Bacillati</taxon>
        <taxon>Bacillota</taxon>
        <taxon>Bacilli</taxon>
        <taxon>Lactobacillales</taxon>
        <taxon>Enterococcaceae</taxon>
        <taxon>Enterococcus</taxon>
    </lineage>
</organism>
<reference evidence="2 3" key="1">
    <citation type="submission" date="2023-06" db="EMBL/GenBank/DDBJ databases">
        <title>Acute promotion of culturable opportunistic pathogens and persistent increase of antibiotic resistance following antibiotic exposure in mouse gut microbiota.</title>
        <authorList>
            <person name="Li L."/>
            <person name="Wang B."/>
            <person name="Sun Y."/>
            <person name="Wang M."/>
            <person name="Xu H."/>
        </authorList>
    </citation>
    <scope>NUCLEOTIDE SEQUENCE [LARGE SCALE GENOMIC DNA]</scope>
    <source>
        <strain evidence="2 3">CRI2_2</strain>
    </source>
</reference>
<sequence length="153" mass="18085">MKKNTTDLKKCLMYFSRQSREERAYHKYTNDKLMLEKLSINRLKFQLITLKTKYEYKRNVCAIFLGTILLTILTGTWGTVFDLTRKIIEYAVGKANVDPLLVKGWTLIILIFFITATFLIFITALSFMRTLYQLHEEILMVEDVLKAKKEDRK</sequence>